<keyword evidence="7" id="KW-1185">Reference proteome</keyword>
<dbReference type="AlphaFoldDB" id="A0A9P5MWC2"/>
<evidence type="ECO:0000256" key="5">
    <source>
        <dbReference type="SAM" id="MobiDB-lite"/>
    </source>
</evidence>
<dbReference type="InterPro" id="IPR010334">
    <property type="entry name" value="Dcp1"/>
</dbReference>
<dbReference type="Proteomes" id="UP000759537">
    <property type="component" value="Unassembled WGS sequence"/>
</dbReference>
<dbReference type="GO" id="GO:0000932">
    <property type="term" value="C:P-body"/>
    <property type="evidence" value="ECO:0007669"/>
    <property type="project" value="TreeGrafter"/>
</dbReference>
<feature type="compositionally biased region" description="Basic residues" evidence="5">
    <location>
        <begin position="580"/>
        <end position="590"/>
    </location>
</feature>
<dbReference type="SUPFAM" id="SSF50729">
    <property type="entry name" value="PH domain-like"/>
    <property type="match status" value="1"/>
</dbReference>
<keyword evidence="4" id="KW-0507">mRNA processing</keyword>
<proteinExistence type="inferred from homology"/>
<evidence type="ECO:0000313" key="7">
    <source>
        <dbReference type="Proteomes" id="UP000759537"/>
    </source>
</evidence>
<dbReference type="Gene3D" id="2.30.29.30">
    <property type="entry name" value="Pleckstrin-homology domain (PH domain)/Phosphotyrosine-binding domain (PTB)"/>
    <property type="match status" value="1"/>
</dbReference>
<dbReference type="GO" id="GO:0000290">
    <property type="term" value="P:deadenylation-dependent decapping of nuclear-transcribed mRNA"/>
    <property type="evidence" value="ECO:0007669"/>
    <property type="project" value="InterPro"/>
</dbReference>
<dbReference type="EMBL" id="WHVB01000008">
    <property type="protein sequence ID" value="KAF8480411.1"/>
    <property type="molecule type" value="Genomic_DNA"/>
</dbReference>
<dbReference type="PANTHER" id="PTHR16290">
    <property type="entry name" value="TRANSCRIPTION FACTOR SMIF DECAPPING ENZYME DCP1"/>
    <property type="match status" value="1"/>
</dbReference>
<feature type="region of interest" description="Disordered" evidence="5">
    <location>
        <begin position="404"/>
        <end position="502"/>
    </location>
</feature>
<dbReference type="GO" id="GO:0006397">
    <property type="term" value="P:mRNA processing"/>
    <property type="evidence" value="ECO:0007669"/>
    <property type="project" value="UniProtKB-KW"/>
</dbReference>
<dbReference type="CDD" id="cd09804">
    <property type="entry name" value="Dcp1"/>
    <property type="match status" value="1"/>
</dbReference>
<sequence>MPVSEPQAQSTTSLTAAARYQRNLKILRRIDPTIVSIIDQFSHICLYRLHEGKWQKDGFEGASFLFERTAYPPYGLFILNRAGMHDYIHSIHPEDEIQPEGEYLMYRSYPEFTTKRLAMAKSAPATLTESWTDTYRREPSASDPLTNWRYLLNQVPDKGPDEIVMFWFLGSDSEQHEPLADTMERLMSCIRKGEPYPYNLDRPPPPAQHPALTDMKDASATSPVEASSVIHPDQNQSNGAQPLMQAINGTGSEIDKLFSKLITSASPAPTPLNSFISASTPAPYTAASDLVRPPSTANKGPALLDTIFASATPPLCSIPAPTPPLPHHVSSEPFPPPPSAPPSTRLAFATAHLRSDISSSEPELSEPPSPTPHSAAQLIYSPQPTNSQLPQILTQDVISALLGMPPSRTNSVASSHRRYEGDIESSDDLHEADSPVDERPQTHANRTRKHELGDVTPRPPLRGFASSEKVLPSLAPPLPSYHSAPSALPSAASSTPSVPAPPEPVLAPVPTVVVDEPAPVVPGPRIGTSPAPRALVPFHEESSLWPYPRAPLDDRDDIVELDFADTSALSDVDAFERQRQSGKKAKLSKKERRDEIERSWDVP</sequence>
<feature type="region of interest" description="Disordered" evidence="5">
    <location>
        <begin position="575"/>
        <end position="603"/>
    </location>
</feature>
<dbReference type="OrthoDB" id="440673at2759"/>
<feature type="compositionally biased region" description="Basic and acidic residues" evidence="5">
    <location>
        <begin position="591"/>
        <end position="603"/>
    </location>
</feature>
<comment type="similarity">
    <text evidence="2">Belongs to the DCP1 family.</text>
</comment>
<feature type="compositionally biased region" description="Basic and acidic residues" evidence="5">
    <location>
        <begin position="417"/>
        <end position="441"/>
    </location>
</feature>
<dbReference type="GO" id="GO:0031087">
    <property type="term" value="P:deadenylation-independent decapping of nuclear-transcribed mRNA"/>
    <property type="evidence" value="ECO:0007669"/>
    <property type="project" value="TreeGrafter"/>
</dbReference>
<comment type="subcellular location">
    <subcellularLocation>
        <location evidence="1">Cytoplasm</location>
    </subcellularLocation>
</comment>
<name>A0A9P5MWC2_9AGAM</name>
<reference evidence="6" key="1">
    <citation type="submission" date="2019-10" db="EMBL/GenBank/DDBJ databases">
        <authorList>
            <consortium name="DOE Joint Genome Institute"/>
            <person name="Kuo A."/>
            <person name="Miyauchi S."/>
            <person name="Kiss E."/>
            <person name="Drula E."/>
            <person name="Kohler A."/>
            <person name="Sanchez-Garcia M."/>
            <person name="Andreopoulos B."/>
            <person name="Barry K.W."/>
            <person name="Bonito G."/>
            <person name="Buee M."/>
            <person name="Carver A."/>
            <person name="Chen C."/>
            <person name="Cichocki N."/>
            <person name="Clum A."/>
            <person name="Culley D."/>
            <person name="Crous P.W."/>
            <person name="Fauchery L."/>
            <person name="Girlanda M."/>
            <person name="Hayes R."/>
            <person name="Keri Z."/>
            <person name="LaButti K."/>
            <person name="Lipzen A."/>
            <person name="Lombard V."/>
            <person name="Magnuson J."/>
            <person name="Maillard F."/>
            <person name="Morin E."/>
            <person name="Murat C."/>
            <person name="Nolan M."/>
            <person name="Ohm R."/>
            <person name="Pangilinan J."/>
            <person name="Pereira M."/>
            <person name="Perotto S."/>
            <person name="Peter M."/>
            <person name="Riley R."/>
            <person name="Sitrit Y."/>
            <person name="Stielow B."/>
            <person name="Szollosi G."/>
            <person name="Zifcakova L."/>
            <person name="Stursova M."/>
            <person name="Spatafora J.W."/>
            <person name="Tedersoo L."/>
            <person name="Vaario L.-M."/>
            <person name="Yamada A."/>
            <person name="Yan M."/>
            <person name="Wang P."/>
            <person name="Xu J."/>
            <person name="Bruns T."/>
            <person name="Baldrian P."/>
            <person name="Vilgalys R."/>
            <person name="Henrissat B."/>
            <person name="Grigoriev I.V."/>
            <person name="Hibbett D."/>
            <person name="Nagy L.G."/>
            <person name="Martin F.M."/>
        </authorList>
    </citation>
    <scope>NUCLEOTIDE SEQUENCE</scope>
    <source>
        <strain evidence="6">Prilba</strain>
    </source>
</reference>
<organism evidence="6 7">
    <name type="scientific">Russula ochroleuca</name>
    <dbReference type="NCBI Taxonomy" id="152965"/>
    <lineage>
        <taxon>Eukaryota</taxon>
        <taxon>Fungi</taxon>
        <taxon>Dikarya</taxon>
        <taxon>Basidiomycota</taxon>
        <taxon>Agaricomycotina</taxon>
        <taxon>Agaricomycetes</taxon>
        <taxon>Russulales</taxon>
        <taxon>Russulaceae</taxon>
        <taxon>Russula</taxon>
    </lineage>
</organism>
<dbReference type="Pfam" id="PF06058">
    <property type="entry name" value="DCP1"/>
    <property type="match status" value="1"/>
</dbReference>
<protein>
    <submittedName>
        <fullName evidence="6">Dcp1-like decapping family-domain-containing protein</fullName>
    </submittedName>
</protein>
<feature type="region of interest" description="Disordered" evidence="5">
    <location>
        <begin position="356"/>
        <end position="378"/>
    </location>
</feature>
<comment type="caution">
    <text evidence="6">The sequence shown here is derived from an EMBL/GenBank/DDBJ whole genome shotgun (WGS) entry which is preliminary data.</text>
</comment>
<evidence type="ECO:0000256" key="3">
    <source>
        <dbReference type="ARBA" id="ARBA00022490"/>
    </source>
</evidence>
<feature type="region of interest" description="Disordered" evidence="5">
    <location>
        <begin position="197"/>
        <end position="242"/>
    </location>
</feature>
<evidence type="ECO:0000256" key="1">
    <source>
        <dbReference type="ARBA" id="ARBA00004496"/>
    </source>
</evidence>
<feature type="compositionally biased region" description="Low complexity" evidence="5">
    <location>
        <begin position="480"/>
        <end position="497"/>
    </location>
</feature>
<evidence type="ECO:0000256" key="2">
    <source>
        <dbReference type="ARBA" id="ARBA00008778"/>
    </source>
</evidence>
<feature type="region of interest" description="Disordered" evidence="5">
    <location>
        <begin position="322"/>
        <end position="344"/>
    </location>
</feature>
<evidence type="ECO:0000313" key="6">
    <source>
        <dbReference type="EMBL" id="KAF8480411.1"/>
    </source>
</evidence>
<keyword evidence="3" id="KW-0963">Cytoplasm</keyword>
<dbReference type="GO" id="GO:0003729">
    <property type="term" value="F:mRNA binding"/>
    <property type="evidence" value="ECO:0007669"/>
    <property type="project" value="TreeGrafter"/>
</dbReference>
<reference evidence="6" key="2">
    <citation type="journal article" date="2020" name="Nat. Commun.">
        <title>Large-scale genome sequencing of mycorrhizal fungi provides insights into the early evolution of symbiotic traits.</title>
        <authorList>
            <person name="Miyauchi S."/>
            <person name="Kiss E."/>
            <person name="Kuo A."/>
            <person name="Drula E."/>
            <person name="Kohler A."/>
            <person name="Sanchez-Garcia M."/>
            <person name="Morin E."/>
            <person name="Andreopoulos B."/>
            <person name="Barry K.W."/>
            <person name="Bonito G."/>
            <person name="Buee M."/>
            <person name="Carver A."/>
            <person name="Chen C."/>
            <person name="Cichocki N."/>
            <person name="Clum A."/>
            <person name="Culley D."/>
            <person name="Crous P.W."/>
            <person name="Fauchery L."/>
            <person name="Girlanda M."/>
            <person name="Hayes R.D."/>
            <person name="Keri Z."/>
            <person name="LaButti K."/>
            <person name="Lipzen A."/>
            <person name="Lombard V."/>
            <person name="Magnuson J."/>
            <person name="Maillard F."/>
            <person name="Murat C."/>
            <person name="Nolan M."/>
            <person name="Ohm R.A."/>
            <person name="Pangilinan J."/>
            <person name="Pereira M.F."/>
            <person name="Perotto S."/>
            <person name="Peter M."/>
            <person name="Pfister S."/>
            <person name="Riley R."/>
            <person name="Sitrit Y."/>
            <person name="Stielow J.B."/>
            <person name="Szollosi G."/>
            <person name="Zifcakova L."/>
            <person name="Stursova M."/>
            <person name="Spatafora J.W."/>
            <person name="Tedersoo L."/>
            <person name="Vaario L.M."/>
            <person name="Yamada A."/>
            <person name="Yan M."/>
            <person name="Wang P."/>
            <person name="Xu J."/>
            <person name="Bruns T."/>
            <person name="Baldrian P."/>
            <person name="Vilgalys R."/>
            <person name="Dunand C."/>
            <person name="Henrissat B."/>
            <person name="Grigoriev I.V."/>
            <person name="Hibbett D."/>
            <person name="Nagy L.G."/>
            <person name="Martin F.M."/>
        </authorList>
    </citation>
    <scope>NUCLEOTIDE SEQUENCE</scope>
    <source>
        <strain evidence="6">Prilba</strain>
    </source>
</reference>
<dbReference type="GO" id="GO:0008047">
    <property type="term" value="F:enzyme activator activity"/>
    <property type="evidence" value="ECO:0007669"/>
    <property type="project" value="InterPro"/>
</dbReference>
<gene>
    <name evidence="6" type="ORF">DFH94DRAFT_630515</name>
</gene>
<dbReference type="InterPro" id="IPR011993">
    <property type="entry name" value="PH-like_dom_sf"/>
</dbReference>
<feature type="non-terminal residue" evidence="6">
    <location>
        <position position="1"/>
    </location>
</feature>
<accession>A0A9P5MWC2</accession>
<dbReference type="PANTHER" id="PTHR16290:SF0">
    <property type="entry name" value="DECAPPING PROTEIN 1, ISOFORM A"/>
    <property type="match status" value="1"/>
</dbReference>
<evidence type="ECO:0000256" key="4">
    <source>
        <dbReference type="ARBA" id="ARBA00022664"/>
    </source>
</evidence>